<gene>
    <name evidence="2" type="ORF">SAMN05216559_1078</name>
</gene>
<name>A0A1I6KMP4_9EURY</name>
<sequence length="43" mass="5000">MMPQISVSDSLYRQIEDATDGQDTEEAMWQMLHLFQRGNNPSE</sequence>
<dbReference type="EMBL" id="FOZK01000001">
    <property type="protein sequence ID" value="SFR92469.1"/>
    <property type="molecule type" value="Genomic_DNA"/>
</dbReference>
<evidence type="ECO:0000256" key="1">
    <source>
        <dbReference type="SAM" id="MobiDB-lite"/>
    </source>
</evidence>
<keyword evidence="3" id="KW-1185">Reference proteome</keyword>
<organism evidence="2 3">
    <name type="scientific">Halomicrobium zhouii</name>
    <dbReference type="NCBI Taxonomy" id="767519"/>
    <lineage>
        <taxon>Archaea</taxon>
        <taxon>Methanobacteriati</taxon>
        <taxon>Methanobacteriota</taxon>
        <taxon>Stenosarchaea group</taxon>
        <taxon>Halobacteria</taxon>
        <taxon>Halobacteriales</taxon>
        <taxon>Haloarculaceae</taxon>
        <taxon>Halomicrobium</taxon>
    </lineage>
</organism>
<evidence type="ECO:0000313" key="2">
    <source>
        <dbReference type="EMBL" id="SFR92469.1"/>
    </source>
</evidence>
<evidence type="ECO:0000313" key="3">
    <source>
        <dbReference type="Proteomes" id="UP000199062"/>
    </source>
</evidence>
<proteinExistence type="predicted"/>
<feature type="compositionally biased region" description="Polar residues" evidence="1">
    <location>
        <begin position="1"/>
        <end position="11"/>
    </location>
</feature>
<protein>
    <submittedName>
        <fullName evidence="2">Uncharacterized protein</fullName>
    </submittedName>
</protein>
<dbReference type="Proteomes" id="UP000199062">
    <property type="component" value="Unassembled WGS sequence"/>
</dbReference>
<feature type="region of interest" description="Disordered" evidence="1">
    <location>
        <begin position="1"/>
        <end position="22"/>
    </location>
</feature>
<dbReference type="AlphaFoldDB" id="A0A1I6KMP4"/>
<accession>A0A1I6KMP4</accession>
<reference evidence="2 3" key="1">
    <citation type="submission" date="2016-10" db="EMBL/GenBank/DDBJ databases">
        <authorList>
            <person name="de Groot N.N."/>
        </authorList>
    </citation>
    <scope>NUCLEOTIDE SEQUENCE [LARGE SCALE GENOMIC DNA]</scope>
    <source>
        <strain evidence="2 3">CGMCC 1.10457</strain>
    </source>
</reference>
<dbReference type="STRING" id="767519.SAMN05216559_1078"/>
<dbReference type="RefSeq" id="WP_245778612.1">
    <property type="nucleotide sequence ID" value="NZ_FOZK01000001.1"/>
</dbReference>